<feature type="non-terminal residue" evidence="1">
    <location>
        <position position="32"/>
    </location>
</feature>
<reference evidence="1 2" key="1">
    <citation type="journal article" date="2018" name="PLoS ONE">
        <title>The draft genome of Kipferlia bialata reveals reductive genome evolution in fornicate parasites.</title>
        <authorList>
            <person name="Tanifuji G."/>
            <person name="Takabayashi S."/>
            <person name="Kume K."/>
            <person name="Takagi M."/>
            <person name="Nakayama T."/>
            <person name="Kamikawa R."/>
            <person name="Inagaki Y."/>
            <person name="Hashimoto T."/>
        </authorList>
    </citation>
    <scope>NUCLEOTIDE SEQUENCE [LARGE SCALE GENOMIC DNA]</scope>
    <source>
        <strain evidence="1">NY0173</strain>
    </source>
</reference>
<sequence length="32" mass="3696">MSGTPPEEPPAKRIPENVWKEQTLIPFECWGQ</sequence>
<protein>
    <submittedName>
        <fullName evidence="1">Uncharacterized protein</fullName>
    </submittedName>
</protein>
<gene>
    <name evidence="1" type="ORF">KIPB_013315</name>
</gene>
<dbReference type="EMBL" id="BDIP01006259">
    <property type="protein sequence ID" value="GCA64136.1"/>
    <property type="molecule type" value="Genomic_DNA"/>
</dbReference>
<keyword evidence="2" id="KW-1185">Reference proteome</keyword>
<comment type="caution">
    <text evidence="1">The sequence shown here is derived from an EMBL/GenBank/DDBJ whole genome shotgun (WGS) entry which is preliminary data.</text>
</comment>
<organism evidence="1 2">
    <name type="scientific">Kipferlia bialata</name>
    <dbReference type="NCBI Taxonomy" id="797122"/>
    <lineage>
        <taxon>Eukaryota</taxon>
        <taxon>Metamonada</taxon>
        <taxon>Carpediemonas-like organisms</taxon>
        <taxon>Kipferlia</taxon>
    </lineage>
</organism>
<evidence type="ECO:0000313" key="1">
    <source>
        <dbReference type="EMBL" id="GCA64136.1"/>
    </source>
</evidence>
<accession>A0A391NVV7</accession>
<dbReference type="Proteomes" id="UP000265618">
    <property type="component" value="Unassembled WGS sequence"/>
</dbReference>
<dbReference type="AlphaFoldDB" id="A0A391NVV7"/>
<name>A0A391NVV7_9EUKA</name>
<evidence type="ECO:0000313" key="2">
    <source>
        <dbReference type="Proteomes" id="UP000265618"/>
    </source>
</evidence>
<proteinExistence type="predicted"/>